<feature type="transmembrane region" description="Helical" evidence="1">
    <location>
        <begin position="54"/>
        <end position="73"/>
    </location>
</feature>
<dbReference type="AlphaFoldDB" id="A0A816LME2"/>
<organism evidence="2">
    <name type="scientific">Brassica napus</name>
    <name type="common">Rape</name>
    <dbReference type="NCBI Taxonomy" id="3708"/>
    <lineage>
        <taxon>Eukaryota</taxon>
        <taxon>Viridiplantae</taxon>
        <taxon>Streptophyta</taxon>
        <taxon>Embryophyta</taxon>
        <taxon>Tracheophyta</taxon>
        <taxon>Spermatophyta</taxon>
        <taxon>Magnoliopsida</taxon>
        <taxon>eudicotyledons</taxon>
        <taxon>Gunneridae</taxon>
        <taxon>Pentapetalae</taxon>
        <taxon>rosids</taxon>
        <taxon>malvids</taxon>
        <taxon>Brassicales</taxon>
        <taxon>Brassicaceae</taxon>
        <taxon>Brassiceae</taxon>
        <taxon>Brassica</taxon>
    </lineage>
</organism>
<evidence type="ECO:0000256" key="1">
    <source>
        <dbReference type="SAM" id="Phobius"/>
    </source>
</evidence>
<keyword evidence="1" id="KW-1133">Transmembrane helix</keyword>
<dbReference type="Proteomes" id="UP001295469">
    <property type="component" value="Chromosome C05"/>
</dbReference>
<keyword evidence="1" id="KW-0472">Membrane</keyword>
<feature type="transmembrane region" description="Helical" evidence="1">
    <location>
        <begin position="79"/>
        <end position="96"/>
    </location>
</feature>
<proteinExistence type="predicted"/>
<gene>
    <name evidence="2" type="ORF">DARMORV10_C05P53740.1</name>
</gene>
<sequence length="180" mass="20764">MDSGQLMEPNPPEPPDPPSSPICLFQETFHLIFPSRVTVLCFRTIHESRFKYEAFSDLSVFCLWSSLAFHLLYDFGPKKLFYFSPGGWFVGAWFGFLQWPYYCGMRSLFMSFFVSVKSLVCCISEIFKLIHWCWVDCSGVFSWSVPSLGAAIYCSMQSLYCFMQFCLCYIEVLLHSVVAA</sequence>
<keyword evidence="1" id="KW-0812">Transmembrane</keyword>
<dbReference type="EMBL" id="HG994369">
    <property type="protein sequence ID" value="CAF1934850.1"/>
    <property type="molecule type" value="Genomic_DNA"/>
</dbReference>
<evidence type="ECO:0000313" key="2">
    <source>
        <dbReference type="EMBL" id="CAF1934850.1"/>
    </source>
</evidence>
<reference evidence="2" key="1">
    <citation type="submission" date="2021-01" db="EMBL/GenBank/DDBJ databases">
        <authorList>
            <consortium name="Genoscope - CEA"/>
            <person name="William W."/>
        </authorList>
    </citation>
    <scope>NUCLEOTIDE SEQUENCE</scope>
</reference>
<name>A0A816LME2_BRANA</name>
<protein>
    <submittedName>
        <fullName evidence="2">(rape) hypothetical protein</fullName>
    </submittedName>
</protein>
<accession>A0A816LME2</accession>